<proteinExistence type="predicted"/>
<feature type="chain" id="PRO_5046802813" evidence="1">
    <location>
        <begin position="25"/>
        <end position="270"/>
    </location>
</feature>
<evidence type="ECO:0000313" key="2">
    <source>
        <dbReference type="EMBL" id="WUR14865.1"/>
    </source>
</evidence>
<accession>A0ABZ1URC2</accession>
<organism evidence="2 3">
    <name type="scientific">[Empedobacter] haloabium</name>
    <dbReference type="NCBI Taxonomy" id="592317"/>
    <lineage>
        <taxon>Bacteria</taxon>
        <taxon>Pseudomonadati</taxon>
        <taxon>Pseudomonadota</taxon>
        <taxon>Betaproteobacteria</taxon>
        <taxon>Burkholderiales</taxon>
        <taxon>Oxalobacteraceae</taxon>
        <taxon>Telluria group</taxon>
        <taxon>Telluria group incertae sedis</taxon>
    </lineage>
</organism>
<dbReference type="NCBIfam" id="NF038132">
    <property type="entry name" value="PEP_NF038132"/>
    <property type="match status" value="1"/>
</dbReference>
<reference evidence="2 3" key="1">
    <citation type="journal article" date="2019" name="Int. J. Syst. Evol. Microbiol.">
        <title>The Draft Whole-Genome Sequence of the Antibiotic Producer Empedobacter haloabium ATCC 31962 Provides Indications for Its Taxonomic Reclassification.</title>
        <authorList>
            <person name="Miess H."/>
            <person name="Arlt P."/>
            <person name="Apel A.K."/>
            <person name="Weber T."/>
            <person name="Nieselt K."/>
            <person name="Hanssen F."/>
            <person name="Czemmel S."/>
            <person name="Nahnsen S."/>
            <person name="Gross H."/>
        </authorList>
    </citation>
    <scope>NUCLEOTIDE SEQUENCE [LARGE SCALE GENOMIC DNA]</scope>
    <source>
        <strain evidence="2 3">ATCC 31962</strain>
    </source>
</reference>
<keyword evidence="1" id="KW-0732">Signal</keyword>
<keyword evidence="3" id="KW-1185">Reference proteome</keyword>
<evidence type="ECO:0000256" key="1">
    <source>
        <dbReference type="SAM" id="SignalP"/>
    </source>
</evidence>
<name>A0ABZ1URC2_9BURK</name>
<sequence>MQPSIYRLMATVATGVALASPAAAQVFDAGLPPSWECQGNCGTAETDGDVWLAPGGGERYGWVSNHNGVAGVRLPGVGVPRDSFNGSLLRSHAFSAGAGQVLSFQLNYVTTDGGDFSDYGWVRLLDAGGNQVAMLVTARTSPGGGAVPGFGMPAGAATLDPPYSNVLGPAPVWSPLGPDSGTCYVEPCGVTDWIGARYTIAASGQYRLEFGVVNWVDASSDTGMAFDAIELDGRTLPAVPEPAGATLLAAGVAVLALRQHLRGRLAARQL</sequence>
<evidence type="ECO:0000313" key="3">
    <source>
        <dbReference type="Proteomes" id="UP000321323"/>
    </source>
</evidence>
<gene>
    <name evidence="2" type="ORF">E7V67_007065</name>
</gene>
<dbReference type="Proteomes" id="UP000321323">
    <property type="component" value="Chromosome"/>
</dbReference>
<protein>
    <submittedName>
        <fullName evidence="2">NF038132 family protein</fullName>
    </submittedName>
</protein>
<dbReference type="EMBL" id="CP136508">
    <property type="protein sequence ID" value="WUR14865.1"/>
    <property type="molecule type" value="Genomic_DNA"/>
</dbReference>
<feature type="signal peptide" evidence="1">
    <location>
        <begin position="1"/>
        <end position="24"/>
    </location>
</feature>